<sequence>MIWKKDIQRLRQEQRSEDGVTYTRVWVAPADASPADLGLTLGGALPSETGITNAEIIEVKRAVEEKTPGKMTITVRAIMPLLWAGVSFTDTVRELAHSRTMKKSADLVTLVRRFEVNDSDLTESAGGWSADGLATMGESYPTGVWSIRPKVSSIDLDGTYSPSKTLVTVTYTGYLAWGEGGSA</sequence>
<comment type="caution">
    <text evidence="1">The sequence shown here is derived from an EMBL/GenBank/DDBJ whole genome shotgun (WGS) entry which is preliminary data.</text>
</comment>
<gene>
    <name evidence="1" type="ORF">LCGC14_0095180</name>
</gene>
<dbReference type="EMBL" id="LAZR01000026">
    <property type="protein sequence ID" value="KKO03591.1"/>
    <property type="molecule type" value="Genomic_DNA"/>
</dbReference>
<dbReference type="AlphaFoldDB" id="A0A0F9VEK8"/>
<reference evidence="1" key="1">
    <citation type="journal article" date="2015" name="Nature">
        <title>Complex archaea that bridge the gap between prokaryotes and eukaryotes.</title>
        <authorList>
            <person name="Spang A."/>
            <person name="Saw J.H."/>
            <person name="Jorgensen S.L."/>
            <person name="Zaremba-Niedzwiedzka K."/>
            <person name="Martijn J."/>
            <person name="Lind A.E."/>
            <person name="van Eijk R."/>
            <person name="Schleper C."/>
            <person name="Guy L."/>
            <person name="Ettema T.J."/>
        </authorList>
    </citation>
    <scope>NUCLEOTIDE SEQUENCE</scope>
</reference>
<protein>
    <submittedName>
        <fullName evidence="1">Uncharacterized protein</fullName>
    </submittedName>
</protein>
<accession>A0A0F9VEK8</accession>
<name>A0A0F9VEK8_9ZZZZ</name>
<proteinExistence type="predicted"/>
<evidence type="ECO:0000313" key="1">
    <source>
        <dbReference type="EMBL" id="KKO03591.1"/>
    </source>
</evidence>
<organism evidence="1">
    <name type="scientific">marine sediment metagenome</name>
    <dbReference type="NCBI Taxonomy" id="412755"/>
    <lineage>
        <taxon>unclassified sequences</taxon>
        <taxon>metagenomes</taxon>
        <taxon>ecological metagenomes</taxon>
    </lineage>
</organism>